<dbReference type="Gene3D" id="2.30.30.140">
    <property type="match status" value="8"/>
</dbReference>
<feature type="coiled-coil region" evidence="1">
    <location>
        <begin position="130"/>
        <end position="164"/>
    </location>
</feature>
<feature type="region of interest" description="Disordered" evidence="2">
    <location>
        <begin position="787"/>
        <end position="817"/>
    </location>
</feature>
<feature type="region of interest" description="Disordered" evidence="2">
    <location>
        <begin position="502"/>
        <end position="556"/>
    </location>
</feature>
<name>A0ABR1FNW3_AURAN</name>
<sequence length="817" mass="86579">MGAAHVLPERIDADTARALVGNDRLYKAILPRAPWAVQKFRAGESISRNEARAIWEREKFDERRGPASSTSRPTSCRCARATTRRPSRTARTTSGPSRSWSGGSSALSELKALRPLRSEALQVPILRGKLRRSSEECEILAENVARLERRLTEARRRLRRAGRDALGLRRKRISFHSSSGGSDRGSEAAEDLARKLGTLLITYEDGGGSLDSAFAKWDAPGDGELSAAELLAGLRKLGDAFVDVAKNDVDALFKDVAKAGGHAVEARYKGKGKYYPGTVSAYDGDGTYAVDYDDGEKESKVAEALIRGVEAKPEKSGGSGGAFPEGAAVEARYRGKGKFYPGKIAKDNGDGTYDVDYDDGEKESKVAEALIRGVESKPEKSGGSGGAFPEGAAGDGTYDIDYDDGEQEKGVAEALIRGVESKTEKPSAGGKYYPGKIAKDNADGTYDVDYDDGERRAEKGVAEALIRGVETKPEKPSAGGSGGAFPEGGAIEARYRGKGKYYPGKIARDNGDGTYDIDYDDGEQEKGVTEELIRGVESKPEKASAGGSGRGDTAGRANFIGKIAKDNGDGTYNIDYDDGENEKRVAEALIRGVESKPEKSGSGGGVPRGKGKYYPGKIAKDNGDGTYDIDYDDGEKESKEKGVEEALIRGGASKPSKPSAGGSGGAFPKGAKVEARYRGKSKWYPGKIARDNGDGTYDIDYDDGESEKKVAEELIRGGAATSGSGGAFAVGAEDNGDGTYNIDYDDGEKESDVAEALIRASAATGSGGAFKVGDKIEGRYRGKSKWYPGKIAKDNGDGTYDLDYDDGESEKGVVAAP</sequence>
<proteinExistence type="predicted"/>
<keyword evidence="5" id="KW-1185">Reference proteome</keyword>
<dbReference type="InterPro" id="IPR002048">
    <property type="entry name" value="EF_hand_dom"/>
</dbReference>
<dbReference type="SMART" id="SM00333">
    <property type="entry name" value="TUDOR"/>
    <property type="match status" value="4"/>
</dbReference>
<feature type="region of interest" description="Disordered" evidence="2">
    <location>
        <begin position="422"/>
        <end position="451"/>
    </location>
</feature>
<feature type="region of interest" description="Disordered" evidence="2">
    <location>
        <begin position="465"/>
        <end position="489"/>
    </location>
</feature>
<dbReference type="InterPro" id="IPR011992">
    <property type="entry name" value="EF-hand-dom_pair"/>
</dbReference>
<dbReference type="SUPFAM" id="SSF47473">
    <property type="entry name" value="EF-hand"/>
    <property type="match status" value="1"/>
</dbReference>
<dbReference type="Proteomes" id="UP001363151">
    <property type="component" value="Unassembled WGS sequence"/>
</dbReference>
<evidence type="ECO:0000256" key="1">
    <source>
        <dbReference type="SAM" id="Coils"/>
    </source>
</evidence>
<feature type="region of interest" description="Disordered" evidence="2">
    <location>
        <begin position="587"/>
        <end position="671"/>
    </location>
</feature>
<feature type="compositionally biased region" description="Basic and acidic residues" evidence="2">
    <location>
        <begin position="524"/>
        <end position="542"/>
    </location>
</feature>
<organism evidence="4 5">
    <name type="scientific">Aureococcus anophagefferens</name>
    <name type="common">Harmful bloom alga</name>
    <dbReference type="NCBI Taxonomy" id="44056"/>
    <lineage>
        <taxon>Eukaryota</taxon>
        <taxon>Sar</taxon>
        <taxon>Stramenopiles</taxon>
        <taxon>Ochrophyta</taxon>
        <taxon>Pelagophyceae</taxon>
        <taxon>Pelagomonadales</taxon>
        <taxon>Pelagomonadaceae</taxon>
        <taxon>Aureococcus</taxon>
    </lineage>
</organism>
<dbReference type="PANTHER" id="PTHR34157">
    <property type="entry name" value="TUZIN"/>
    <property type="match status" value="1"/>
</dbReference>
<dbReference type="PANTHER" id="PTHR34157:SF2">
    <property type="entry name" value="TUZIN"/>
    <property type="match status" value="1"/>
</dbReference>
<feature type="compositionally biased region" description="Basic and acidic residues" evidence="2">
    <location>
        <begin position="636"/>
        <end position="647"/>
    </location>
</feature>
<dbReference type="EMBL" id="JBBJCI010000327">
    <property type="protein sequence ID" value="KAK7234390.1"/>
    <property type="molecule type" value="Genomic_DNA"/>
</dbReference>
<feature type="region of interest" description="Disordered" evidence="2">
    <location>
        <begin position="374"/>
        <end position="399"/>
    </location>
</feature>
<feature type="compositionally biased region" description="Low complexity" evidence="2">
    <location>
        <begin position="72"/>
        <end position="81"/>
    </location>
</feature>
<feature type="compositionally biased region" description="Low complexity" evidence="2">
    <location>
        <begin position="650"/>
        <end position="660"/>
    </location>
</feature>
<dbReference type="SMART" id="SM00743">
    <property type="entry name" value="Agenet"/>
    <property type="match status" value="4"/>
</dbReference>
<gene>
    <name evidence="4" type="ORF">SO694_0020108</name>
</gene>
<dbReference type="Pfam" id="PF18359">
    <property type="entry name" value="Tudor_5"/>
    <property type="match status" value="1"/>
</dbReference>
<evidence type="ECO:0000313" key="5">
    <source>
        <dbReference type="Proteomes" id="UP001363151"/>
    </source>
</evidence>
<feature type="compositionally biased region" description="Low complexity" evidence="2">
    <location>
        <begin position="89"/>
        <end position="104"/>
    </location>
</feature>
<dbReference type="PROSITE" id="PS50222">
    <property type="entry name" value="EF_HAND_2"/>
    <property type="match status" value="1"/>
</dbReference>
<reference evidence="4 5" key="1">
    <citation type="submission" date="2024-03" db="EMBL/GenBank/DDBJ databases">
        <title>Aureococcus anophagefferens CCMP1851 and Kratosvirus quantuckense: Draft genome of a second virus-susceptible host strain in the model system.</title>
        <authorList>
            <person name="Chase E."/>
            <person name="Truchon A.R."/>
            <person name="Schepens W."/>
            <person name="Wilhelm S.W."/>
        </authorList>
    </citation>
    <scope>NUCLEOTIDE SEQUENCE [LARGE SCALE GENOMIC DNA]</scope>
    <source>
        <strain evidence="4 5">CCMP1851</strain>
    </source>
</reference>
<protein>
    <recommendedName>
        <fullName evidence="3">EF-hand domain-containing protein</fullName>
    </recommendedName>
</protein>
<dbReference type="InterPro" id="IPR002999">
    <property type="entry name" value="Tudor"/>
</dbReference>
<feature type="domain" description="EF-hand" evidence="3">
    <location>
        <begin position="205"/>
        <end position="240"/>
    </location>
</feature>
<dbReference type="SUPFAM" id="SSF63748">
    <property type="entry name" value="Tudor/PWWP/MBT"/>
    <property type="match status" value="3"/>
</dbReference>
<dbReference type="CDD" id="cd04508">
    <property type="entry name" value="Tudor_SF"/>
    <property type="match status" value="5"/>
</dbReference>
<feature type="region of interest" description="Disordered" evidence="2">
    <location>
        <begin position="61"/>
        <end position="104"/>
    </location>
</feature>
<comment type="caution">
    <text evidence="4">The sequence shown here is derived from an EMBL/GenBank/DDBJ whole genome shotgun (WGS) entry which is preliminary data.</text>
</comment>
<evidence type="ECO:0000256" key="2">
    <source>
        <dbReference type="SAM" id="MobiDB-lite"/>
    </source>
</evidence>
<accession>A0ABR1FNW3</accession>
<dbReference type="InterPro" id="IPR041291">
    <property type="entry name" value="TUDOR_5"/>
</dbReference>
<evidence type="ECO:0000259" key="3">
    <source>
        <dbReference type="PROSITE" id="PS50222"/>
    </source>
</evidence>
<dbReference type="InterPro" id="IPR014002">
    <property type="entry name" value="Agenet_dom_plant"/>
</dbReference>
<evidence type="ECO:0000313" key="4">
    <source>
        <dbReference type="EMBL" id="KAK7234390.1"/>
    </source>
</evidence>
<keyword evidence="1" id="KW-0175">Coiled coil</keyword>